<evidence type="ECO:0000313" key="3">
    <source>
        <dbReference type="Proteomes" id="UP000001449"/>
    </source>
</evidence>
<dbReference type="Proteomes" id="UP000001449">
    <property type="component" value="Chromosome 5"/>
</dbReference>
<feature type="region of interest" description="Disordered" evidence="1">
    <location>
        <begin position="1"/>
        <end position="21"/>
    </location>
</feature>
<name>B8C348_THAPS</name>
<proteinExistence type="predicted"/>
<accession>B8C348</accession>
<keyword evidence="3" id="KW-1185">Reference proteome</keyword>
<feature type="compositionally biased region" description="Acidic residues" evidence="1">
    <location>
        <begin position="115"/>
        <end position="127"/>
    </location>
</feature>
<reference evidence="2 3" key="1">
    <citation type="journal article" date="2004" name="Science">
        <title>The genome of the diatom Thalassiosira pseudonana: ecology, evolution, and metabolism.</title>
        <authorList>
            <person name="Armbrust E.V."/>
            <person name="Berges J.A."/>
            <person name="Bowler C."/>
            <person name="Green B.R."/>
            <person name="Martinez D."/>
            <person name="Putnam N.H."/>
            <person name="Zhou S."/>
            <person name="Allen A.E."/>
            <person name="Apt K.E."/>
            <person name="Bechner M."/>
            <person name="Brzezinski M.A."/>
            <person name="Chaal B.K."/>
            <person name="Chiovitti A."/>
            <person name="Davis A.K."/>
            <person name="Demarest M.S."/>
            <person name="Detter J.C."/>
            <person name="Glavina T."/>
            <person name="Goodstein D."/>
            <person name="Hadi M.Z."/>
            <person name="Hellsten U."/>
            <person name="Hildebrand M."/>
            <person name="Jenkins B.D."/>
            <person name="Jurka J."/>
            <person name="Kapitonov V.V."/>
            <person name="Kroger N."/>
            <person name="Lau W.W."/>
            <person name="Lane T.W."/>
            <person name="Larimer F.W."/>
            <person name="Lippmeier J.C."/>
            <person name="Lucas S."/>
            <person name="Medina M."/>
            <person name="Montsant A."/>
            <person name="Obornik M."/>
            <person name="Parker M.S."/>
            <person name="Palenik B."/>
            <person name="Pazour G.J."/>
            <person name="Richardson P.M."/>
            <person name="Rynearson T.A."/>
            <person name="Saito M.A."/>
            <person name="Schwartz D.C."/>
            <person name="Thamatrakoln K."/>
            <person name="Valentin K."/>
            <person name="Vardi A."/>
            <person name="Wilkerson F.P."/>
            <person name="Rokhsar D.S."/>
        </authorList>
    </citation>
    <scope>NUCLEOTIDE SEQUENCE [LARGE SCALE GENOMIC DNA]</scope>
    <source>
        <strain evidence="2 3">CCMP1335</strain>
    </source>
</reference>
<dbReference type="HOGENOM" id="CLU_613258_0_0_1"/>
<dbReference type="eggNOG" id="ENOG502RWGS">
    <property type="taxonomic scope" value="Eukaryota"/>
</dbReference>
<feature type="region of interest" description="Disordered" evidence="1">
    <location>
        <begin position="111"/>
        <end position="193"/>
    </location>
</feature>
<organism evidence="2 3">
    <name type="scientific">Thalassiosira pseudonana</name>
    <name type="common">Marine diatom</name>
    <name type="synonym">Cyclotella nana</name>
    <dbReference type="NCBI Taxonomy" id="35128"/>
    <lineage>
        <taxon>Eukaryota</taxon>
        <taxon>Sar</taxon>
        <taxon>Stramenopiles</taxon>
        <taxon>Ochrophyta</taxon>
        <taxon>Bacillariophyta</taxon>
        <taxon>Coscinodiscophyceae</taxon>
        <taxon>Thalassiosirophycidae</taxon>
        <taxon>Thalassiosirales</taxon>
        <taxon>Thalassiosiraceae</taxon>
        <taxon>Thalassiosira</taxon>
    </lineage>
</organism>
<dbReference type="RefSeq" id="XP_002290746.1">
    <property type="nucleotide sequence ID" value="XM_002290710.1"/>
</dbReference>
<dbReference type="KEGG" id="tps:THAPSDRAFT_22782"/>
<feature type="region of interest" description="Disordered" evidence="1">
    <location>
        <begin position="229"/>
        <end position="248"/>
    </location>
</feature>
<feature type="compositionally biased region" description="Low complexity" evidence="1">
    <location>
        <begin position="183"/>
        <end position="192"/>
    </location>
</feature>
<feature type="compositionally biased region" description="Acidic residues" evidence="1">
    <location>
        <begin position="302"/>
        <end position="313"/>
    </location>
</feature>
<dbReference type="EMBL" id="CM000642">
    <property type="protein sequence ID" value="EED92498.1"/>
    <property type="molecule type" value="Genomic_DNA"/>
</dbReference>
<feature type="compositionally biased region" description="Basic residues" evidence="1">
    <location>
        <begin position="151"/>
        <end position="167"/>
    </location>
</feature>
<evidence type="ECO:0000256" key="1">
    <source>
        <dbReference type="SAM" id="MobiDB-lite"/>
    </source>
</evidence>
<dbReference type="AlphaFoldDB" id="B8C348"/>
<feature type="region of interest" description="Disordered" evidence="1">
    <location>
        <begin position="261"/>
        <end position="329"/>
    </location>
</feature>
<dbReference type="InParanoid" id="B8C348"/>
<gene>
    <name evidence="2" type="ORF">THAPSDRAFT_22782</name>
</gene>
<dbReference type="PaxDb" id="35128-Thaps22782"/>
<dbReference type="GeneID" id="7448131"/>
<reference evidence="2 3" key="2">
    <citation type="journal article" date="2008" name="Nature">
        <title>The Phaeodactylum genome reveals the evolutionary history of diatom genomes.</title>
        <authorList>
            <person name="Bowler C."/>
            <person name="Allen A.E."/>
            <person name="Badger J.H."/>
            <person name="Grimwood J."/>
            <person name="Jabbari K."/>
            <person name="Kuo A."/>
            <person name="Maheswari U."/>
            <person name="Martens C."/>
            <person name="Maumus F."/>
            <person name="Otillar R.P."/>
            <person name="Rayko E."/>
            <person name="Salamov A."/>
            <person name="Vandepoele K."/>
            <person name="Beszteri B."/>
            <person name="Gruber A."/>
            <person name="Heijde M."/>
            <person name="Katinka M."/>
            <person name="Mock T."/>
            <person name="Valentin K."/>
            <person name="Verret F."/>
            <person name="Berges J.A."/>
            <person name="Brownlee C."/>
            <person name="Cadoret J.P."/>
            <person name="Chiovitti A."/>
            <person name="Choi C.J."/>
            <person name="Coesel S."/>
            <person name="De Martino A."/>
            <person name="Detter J.C."/>
            <person name="Durkin C."/>
            <person name="Falciatore A."/>
            <person name="Fournet J."/>
            <person name="Haruta M."/>
            <person name="Huysman M.J."/>
            <person name="Jenkins B.D."/>
            <person name="Jiroutova K."/>
            <person name="Jorgensen R.E."/>
            <person name="Joubert Y."/>
            <person name="Kaplan A."/>
            <person name="Kroger N."/>
            <person name="Kroth P.G."/>
            <person name="La Roche J."/>
            <person name="Lindquist E."/>
            <person name="Lommer M."/>
            <person name="Martin-Jezequel V."/>
            <person name="Lopez P.J."/>
            <person name="Lucas S."/>
            <person name="Mangogna M."/>
            <person name="McGinnis K."/>
            <person name="Medlin L.K."/>
            <person name="Montsant A."/>
            <person name="Oudot-Le Secq M.P."/>
            <person name="Napoli C."/>
            <person name="Obornik M."/>
            <person name="Parker M.S."/>
            <person name="Petit J.L."/>
            <person name="Porcel B.M."/>
            <person name="Poulsen N."/>
            <person name="Robison M."/>
            <person name="Rychlewski L."/>
            <person name="Rynearson T.A."/>
            <person name="Schmutz J."/>
            <person name="Shapiro H."/>
            <person name="Siaut M."/>
            <person name="Stanley M."/>
            <person name="Sussman M.R."/>
            <person name="Taylor A.R."/>
            <person name="Vardi A."/>
            <person name="von Dassow P."/>
            <person name="Vyverman W."/>
            <person name="Willis A."/>
            <person name="Wyrwicz L.S."/>
            <person name="Rokhsar D.S."/>
            <person name="Weissenbach J."/>
            <person name="Armbrust E.V."/>
            <person name="Green B.R."/>
            <person name="Van de Peer Y."/>
            <person name="Grigoriev I.V."/>
        </authorList>
    </citation>
    <scope>NUCLEOTIDE SEQUENCE [LARGE SCALE GENOMIC DNA]</scope>
    <source>
        <strain evidence="2 3">CCMP1335</strain>
    </source>
</reference>
<sequence length="447" mass="47256">MSTPDTAQPIDDDVSLATTDDTVAGDSVAVTEAEEDAASYANNVNMVSVSTSVTATTNREDASIAPTDASVAGSSVAATEADEDASSYAAGITMANPDTKVFLSKGSSLEITISQDEEDEEGNEEDTAPMHLHALRVPTKLKGVPGSRSRSSSRSRPGSRRNSHSPKRSSDSPSGSFKGGTGASDAASVASSLDEDVDPDILLDKFGFHDLDPNATQEEFQELLKKHMNMSGSSGLPTLNERMSEETMDDVHAFQELVYKKKEKGSSPSNSSDHLVGLEESESCDGERAKRGSANFLLNTLEEGEDEEEDENAASEGGDDKGEASAASSIVSGDDQILATDSNVAAECGDVVVDLPDIALLDKSIENHRDTVSSVMAVEDQSDNEEMNNQDQEDDGGIVMPTSVMEELRISDETRQAGQRKNRDTTLAVAVIIDTELDAAEGGTDTR</sequence>
<protein>
    <submittedName>
        <fullName evidence="2">Uncharacterized protein</fullName>
    </submittedName>
</protein>
<evidence type="ECO:0000313" key="2">
    <source>
        <dbReference type="EMBL" id="EED92498.1"/>
    </source>
</evidence>